<reference evidence="3 4" key="1">
    <citation type="submission" date="2018-02" db="EMBL/GenBank/DDBJ databases">
        <title>The genomes of Aspergillus section Nigri reveals drivers in fungal speciation.</title>
        <authorList>
            <consortium name="DOE Joint Genome Institute"/>
            <person name="Vesth T.C."/>
            <person name="Nybo J."/>
            <person name="Theobald S."/>
            <person name="Brandl J."/>
            <person name="Frisvad J.C."/>
            <person name="Nielsen K.F."/>
            <person name="Lyhne E.K."/>
            <person name="Kogle M.E."/>
            <person name="Kuo A."/>
            <person name="Riley R."/>
            <person name="Clum A."/>
            <person name="Nolan M."/>
            <person name="Lipzen A."/>
            <person name="Salamov A."/>
            <person name="Henrissat B."/>
            <person name="Wiebenga A."/>
            <person name="De vries R.P."/>
            <person name="Grigoriev I.V."/>
            <person name="Mortensen U.H."/>
            <person name="Andersen M.R."/>
            <person name="Baker S.E."/>
        </authorList>
    </citation>
    <scope>NUCLEOTIDE SEQUENCE [LARGE SCALE GENOMIC DNA]</scope>
    <source>
        <strain evidence="3 4">CBS 114.80</strain>
    </source>
</reference>
<accession>A0A2V5I4J0</accession>
<organism evidence="3 4">
    <name type="scientific">Aspergillus indologenus CBS 114.80</name>
    <dbReference type="NCBI Taxonomy" id="1450541"/>
    <lineage>
        <taxon>Eukaryota</taxon>
        <taxon>Fungi</taxon>
        <taxon>Dikarya</taxon>
        <taxon>Ascomycota</taxon>
        <taxon>Pezizomycotina</taxon>
        <taxon>Eurotiomycetes</taxon>
        <taxon>Eurotiomycetidae</taxon>
        <taxon>Eurotiales</taxon>
        <taxon>Aspergillaceae</taxon>
        <taxon>Aspergillus</taxon>
        <taxon>Aspergillus subgen. Circumdati</taxon>
    </lineage>
</organism>
<gene>
    <name evidence="3" type="ORF">BP00DRAFT_488388</name>
</gene>
<feature type="domain" description="DUF3074" evidence="2">
    <location>
        <begin position="106"/>
        <end position="303"/>
    </location>
</feature>
<feature type="compositionally biased region" description="Low complexity" evidence="1">
    <location>
        <begin position="91"/>
        <end position="100"/>
    </location>
</feature>
<evidence type="ECO:0000256" key="1">
    <source>
        <dbReference type="SAM" id="MobiDB-lite"/>
    </source>
</evidence>
<name>A0A2V5I4J0_9EURO</name>
<dbReference type="Proteomes" id="UP000248817">
    <property type="component" value="Unassembled WGS sequence"/>
</dbReference>
<proteinExistence type="predicted"/>
<evidence type="ECO:0000313" key="4">
    <source>
        <dbReference type="Proteomes" id="UP000248817"/>
    </source>
</evidence>
<dbReference type="InterPro" id="IPR024500">
    <property type="entry name" value="DUF3074"/>
</dbReference>
<dbReference type="PANTHER" id="PTHR40370:SF1">
    <property type="entry name" value="DUF3074 DOMAIN-CONTAINING PROTEIN"/>
    <property type="match status" value="1"/>
</dbReference>
<protein>
    <recommendedName>
        <fullName evidence="2">DUF3074 domain-containing protein</fullName>
    </recommendedName>
</protein>
<keyword evidence="4" id="KW-1185">Reference proteome</keyword>
<dbReference type="Pfam" id="PF11274">
    <property type="entry name" value="DUF3074"/>
    <property type="match status" value="1"/>
</dbReference>
<evidence type="ECO:0000259" key="2">
    <source>
        <dbReference type="Pfam" id="PF11274"/>
    </source>
</evidence>
<dbReference type="PANTHER" id="PTHR40370">
    <property type="entry name" value="EXPRESSED PROTEIN"/>
    <property type="match status" value="1"/>
</dbReference>
<sequence length="308" mass="33713">MSPPSYIRLQPFSFSILPDHPSLTRMPTRPPLRDFLHDILTQAQSFVSAIPTTFHPTRKPRRSPPAAAPVLLSTYSRPEACSGTSTKKSKQQQQQQQQQQRGSEFWICRTSVHENAARDGTASSAEFRAGLRENHSAHEMEYTPSVTAVETLLQWPSQPAIEGGWQRVDIHVNAITHTFHPRLLIAPRTFIVLVVSADQPSNQSGFVTVQIPLSLTAEPAETLPDLLCAVTAAQPPNAILAAYASVEQVSFTPPETDTDVVTWTMATTSDAGGAIPSWVQRSWTLGGAPKAVVADVGLFMRWVASNRS</sequence>
<dbReference type="AlphaFoldDB" id="A0A2V5I4J0"/>
<evidence type="ECO:0000313" key="3">
    <source>
        <dbReference type="EMBL" id="PYI29144.1"/>
    </source>
</evidence>
<dbReference type="EMBL" id="KZ825536">
    <property type="protein sequence ID" value="PYI29144.1"/>
    <property type="molecule type" value="Genomic_DNA"/>
</dbReference>
<feature type="region of interest" description="Disordered" evidence="1">
    <location>
        <begin position="78"/>
        <end position="102"/>
    </location>
</feature>